<dbReference type="InterPro" id="IPR032675">
    <property type="entry name" value="LRR_dom_sf"/>
</dbReference>
<dbReference type="OrthoDB" id="722566at2759"/>
<gene>
    <name evidence="2" type="ORF">MERR_LOCUS10643</name>
</gene>
<protein>
    <recommendedName>
        <fullName evidence="1">F-box domain-containing protein</fullName>
    </recommendedName>
</protein>
<dbReference type="Gene3D" id="3.80.10.10">
    <property type="entry name" value="Ribonuclease Inhibitor"/>
    <property type="match status" value="1"/>
</dbReference>
<proteinExistence type="predicted"/>
<keyword evidence="3" id="KW-1185">Reference proteome</keyword>
<feature type="domain" description="F-box" evidence="1">
    <location>
        <begin position="31"/>
        <end position="74"/>
    </location>
</feature>
<dbReference type="AlphaFoldDB" id="A0A6D2I6Q8"/>
<evidence type="ECO:0000313" key="3">
    <source>
        <dbReference type="Proteomes" id="UP000467841"/>
    </source>
</evidence>
<sequence>MLYQRGDRRLKLATIYEGRETEFIGWENLDTDVLVRIFQKCYDLPELSTSRLGHVCRKWRQAFRDPMLWKTIDLSGMKSTFIKIPVVPFVYVNSSSDEQLKRILDCCMRFSNQNTTTLIFHYNLYPTNEMITNIAQSCPNMRRLVLLSWTRIKEAIMCDALSHFKNLESLTIPSMTMPSMIEPENLFPSIKKNCKNLRELKVMGTIDLCFVKNLVKHLQQVKVLSLRCNSIHQDALLALFDGMKDLEVLNVCHCYIFVPEGTFPDWSKILEKASQLKRVMSCFNPQTCDMCRRACEDEGMVRWYKCEEGLWKADELASLHL</sequence>
<dbReference type="PANTHER" id="PTHR38926:SF13">
    <property type="entry name" value="F-BOX DOMAIN CONTAINING PROTEIN, EXPRESSED"/>
    <property type="match status" value="1"/>
</dbReference>
<evidence type="ECO:0000313" key="2">
    <source>
        <dbReference type="EMBL" id="CAA7023408.1"/>
    </source>
</evidence>
<dbReference type="Pfam" id="PF12937">
    <property type="entry name" value="F-box-like"/>
    <property type="match status" value="1"/>
</dbReference>
<dbReference type="SUPFAM" id="SSF81383">
    <property type="entry name" value="F-box domain"/>
    <property type="match status" value="1"/>
</dbReference>
<dbReference type="InterPro" id="IPR036047">
    <property type="entry name" value="F-box-like_dom_sf"/>
</dbReference>
<dbReference type="Proteomes" id="UP000467841">
    <property type="component" value="Unassembled WGS sequence"/>
</dbReference>
<name>A0A6D2I6Q8_9BRAS</name>
<dbReference type="PANTHER" id="PTHR38926">
    <property type="entry name" value="F-BOX DOMAIN CONTAINING PROTEIN, EXPRESSED"/>
    <property type="match status" value="1"/>
</dbReference>
<dbReference type="EMBL" id="CACVBM020000777">
    <property type="protein sequence ID" value="CAA7023408.1"/>
    <property type="molecule type" value="Genomic_DNA"/>
</dbReference>
<evidence type="ECO:0000259" key="1">
    <source>
        <dbReference type="Pfam" id="PF12937"/>
    </source>
</evidence>
<dbReference type="InterPro" id="IPR001810">
    <property type="entry name" value="F-box_dom"/>
</dbReference>
<dbReference type="SUPFAM" id="SSF52047">
    <property type="entry name" value="RNI-like"/>
    <property type="match status" value="1"/>
</dbReference>
<dbReference type="Gene3D" id="1.20.1280.50">
    <property type="match status" value="1"/>
</dbReference>
<comment type="caution">
    <text evidence="2">The sequence shown here is derived from an EMBL/GenBank/DDBJ whole genome shotgun (WGS) entry which is preliminary data.</text>
</comment>
<accession>A0A6D2I6Q8</accession>
<reference evidence="2" key="1">
    <citation type="submission" date="2020-01" db="EMBL/GenBank/DDBJ databases">
        <authorList>
            <person name="Mishra B."/>
        </authorList>
    </citation>
    <scope>NUCLEOTIDE SEQUENCE [LARGE SCALE GENOMIC DNA]</scope>
</reference>
<organism evidence="2 3">
    <name type="scientific">Microthlaspi erraticum</name>
    <dbReference type="NCBI Taxonomy" id="1685480"/>
    <lineage>
        <taxon>Eukaryota</taxon>
        <taxon>Viridiplantae</taxon>
        <taxon>Streptophyta</taxon>
        <taxon>Embryophyta</taxon>
        <taxon>Tracheophyta</taxon>
        <taxon>Spermatophyta</taxon>
        <taxon>Magnoliopsida</taxon>
        <taxon>eudicotyledons</taxon>
        <taxon>Gunneridae</taxon>
        <taxon>Pentapetalae</taxon>
        <taxon>rosids</taxon>
        <taxon>malvids</taxon>
        <taxon>Brassicales</taxon>
        <taxon>Brassicaceae</taxon>
        <taxon>Coluteocarpeae</taxon>
        <taxon>Microthlaspi</taxon>
    </lineage>
</organism>